<accession>A0A8S5QI29</accession>
<sequence length="365" mass="40609">MAKSFPFESKRIIGNEWDRAITAQDERDFNKMCWGNGVFINPIDGLMVTAHGGMTVSIKPGGAIIEGAVFKESNNRQITLSPASSLPRIDRIVLRFDTAEDRRDIDIYLKEGVAATNPVAQDLIRESNYYELAIADIYIPARTTSIESVNISDTRMDSNLCGWVVPAVEYRGLFDNLWLQLRDSFGTVNSALSGTLAQDLKQEIKVTDEKYADQIKRIRDDMGDASMLKTSTRNLAGAINELYNGGGRAQDYVIEQGEIDGWQYTKWKRGRLELIKTADSDSRSGWTAGAWNNMIFNRKTFTFPSSCRFITKPNVTASVQIGNGYSFAAQTINTQNTTMLTVAASQSSASADILNLQIYAIGKWK</sequence>
<organism evidence="1">
    <name type="scientific">Siphoviridae sp. ctNs77</name>
    <dbReference type="NCBI Taxonomy" id="2825473"/>
    <lineage>
        <taxon>Viruses</taxon>
        <taxon>Duplodnaviria</taxon>
        <taxon>Heunggongvirae</taxon>
        <taxon>Uroviricota</taxon>
        <taxon>Caudoviricetes</taxon>
    </lineage>
</organism>
<protein>
    <submittedName>
        <fullName evidence="1">Receptor Binding Protein</fullName>
    </submittedName>
</protein>
<evidence type="ECO:0000313" key="1">
    <source>
        <dbReference type="EMBL" id="DAE18459.1"/>
    </source>
</evidence>
<dbReference type="EMBL" id="BK015656">
    <property type="protein sequence ID" value="DAE18459.1"/>
    <property type="molecule type" value="Genomic_DNA"/>
</dbReference>
<name>A0A8S5QI29_9CAUD</name>
<reference evidence="1" key="1">
    <citation type="journal article" date="2021" name="Proc. Natl. Acad. Sci. U.S.A.">
        <title>A Catalog of Tens of Thousands of Viruses from Human Metagenomes Reveals Hidden Associations with Chronic Diseases.</title>
        <authorList>
            <person name="Tisza M.J."/>
            <person name="Buck C.B."/>
        </authorList>
    </citation>
    <scope>NUCLEOTIDE SEQUENCE</scope>
    <source>
        <strain evidence="1">CtNs77</strain>
    </source>
</reference>
<keyword evidence="1" id="KW-0675">Receptor</keyword>
<proteinExistence type="predicted"/>